<dbReference type="Proteomes" id="UP000245802">
    <property type="component" value="Chromosome"/>
</dbReference>
<name>A0A2Z3HDU4_9BACT</name>
<evidence type="ECO:0008006" key="3">
    <source>
        <dbReference type="Google" id="ProtNLM"/>
    </source>
</evidence>
<dbReference type="KEGG" id="gog:C1280_24590"/>
<dbReference type="AlphaFoldDB" id="A0A2Z3HDU4"/>
<dbReference type="RefSeq" id="WP_109571202.1">
    <property type="nucleotide sequence ID" value="NZ_CP025958.1"/>
</dbReference>
<accession>A0A2Z3HDU4</accession>
<keyword evidence="2" id="KW-1185">Reference proteome</keyword>
<dbReference type="Gene3D" id="3.30.2310.20">
    <property type="entry name" value="RelE-like"/>
    <property type="match status" value="1"/>
</dbReference>
<gene>
    <name evidence="1" type="ORF">C1280_24590</name>
</gene>
<proteinExistence type="predicted"/>
<protein>
    <recommendedName>
        <fullName evidence="3">Type II toxin-antitoxin system RelE/ParE family toxin</fullName>
    </recommendedName>
</protein>
<organism evidence="1 2">
    <name type="scientific">Gemmata obscuriglobus</name>
    <dbReference type="NCBI Taxonomy" id="114"/>
    <lineage>
        <taxon>Bacteria</taxon>
        <taxon>Pseudomonadati</taxon>
        <taxon>Planctomycetota</taxon>
        <taxon>Planctomycetia</taxon>
        <taxon>Gemmatales</taxon>
        <taxon>Gemmataceae</taxon>
        <taxon>Gemmata</taxon>
    </lineage>
</organism>
<dbReference type="InterPro" id="IPR035093">
    <property type="entry name" value="RelE/ParE_toxin_dom_sf"/>
</dbReference>
<reference evidence="1 2" key="1">
    <citation type="submission" date="2018-01" db="EMBL/GenBank/DDBJ databases">
        <title>G. obscuriglobus.</title>
        <authorList>
            <person name="Franke J."/>
            <person name="Blomberg W."/>
            <person name="Selmecki A."/>
        </authorList>
    </citation>
    <scope>NUCLEOTIDE SEQUENCE [LARGE SCALE GENOMIC DNA]</scope>
    <source>
        <strain evidence="1 2">DSM 5831</strain>
    </source>
</reference>
<evidence type="ECO:0000313" key="2">
    <source>
        <dbReference type="Proteomes" id="UP000245802"/>
    </source>
</evidence>
<evidence type="ECO:0000313" key="1">
    <source>
        <dbReference type="EMBL" id="AWM39874.1"/>
    </source>
</evidence>
<dbReference type="EMBL" id="CP025958">
    <property type="protein sequence ID" value="AWM39874.1"/>
    <property type="molecule type" value="Genomic_DNA"/>
</dbReference>
<sequence length="84" mass="9607">MSIDFRPQARLELLDLLTDIRTANPRAADDLQDAVQRTLERLEALPLSGARMRVRNPHLRQLRATTVSSYPQVRGTLSPDRDRN</sequence>